<proteinExistence type="predicted"/>
<evidence type="ECO:0000256" key="1">
    <source>
        <dbReference type="SAM" id="Phobius"/>
    </source>
</evidence>
<gene>
    <name evidence="2" type="ORF">DARMORV10_C05P08600.1</name>
</gene>
<keyword evidence="1" id="KW-0472">Membrane</keyword>
<keyword evidence="1" id="KW-1133">Transmembrane helix</keyword>
<dbReference type="Proteomes" id="UP001295469">
    <property type="component" value="Chromosome C05"/>
</dbReference>
<name>A0A816KXU7_BRANA</name>
<keyword evidence="1" id="KW-0812">Transmembrane</keyword>
<sequence length="43" mass="4732">MGHMLFWVGSCGFTSFVFLFGFITHPDNISFGGSACEMGIRIL</sequence>
<accession>A0A816KXU7</accession>
<organism evidence="2">
    <name type="scientific">Brassica napus</name>
    <name type="common">Rape</name>
    <dbReference type="NCBI Taxonomy" id="3708"/>
    <lineage>
        <taxon>Eukaryota</taxon>
        <taxon>Viridiplantae</taxon>
        <taxon>Streptophyta</taxon>
        <taxon>Embryophyta</taxon>
        <taxon>Tracheophyta</taxon>
        <taxon>Spermatophyta</taxon>
        <taxon>Magnoliopsida</taxon>
        <taxon>eudicotyledons</taxon>
        <taxon>Gunneridae</taxon>
        <taxon>Pentapetalae</taxon>
        <taxon>rosids</taxon>
        <taxon>malvids</taxon>
        <taxon>Brassicales</taxon>
        <taxon>Brassicaceae</taxon>
        <taxon>Brassiceae</taxon>
        <taxon>Brassica</taxon>
    </lineage>
</organism>
<dbReference type="AlphaFoldDB" id="A0A816KXU7"/>
<feature type="transmembrane region" description="Helical" evidence="1">
    <location>
        <begin position="6"/>
        <end position="24"/>
    </location>
</feature>
<reference evidence="2" key="1">
    <citation type="submission" date="2021-01" db="EMBL/GenBank/DDBJ databases">
        <authorList>
            <consortium name="Genoscope - CEA"/>
            <person name="William W."/>
        </authorList>
    </citation>
    <scope>NUCLEOTIDE SEQUENCE</scope>
</reference>
<evidence type="ECO:0000313" key="2">
    <source>
        <dbReference type="EMBL" id="CAF1924691.1"/>
    </source>
</evidence>
<protein>
    <submittedName>
        <fullName evidence="2">(rape) hypothetical protein</fullName>
    </submittedName>
</protein>
<dbReference type="EMBL" id="HG994369">
    <property type="protein sequence ID" value="CAF1924691.1"/>
    <property type="molecule type" value="Genomic_DNA"/>
</dbReference>